<keyword evidence="1 2" id="KW-0472">Membrane</keyword>
<keyword evidence="4" id="KW-1185">Reference proteome</keyword>
<dbReference type="PANTHER" id="PTHR13315">
    <property type="entry name" value="METALLO PHOSPHOESTERASE RELATED"/>
    <property type="match status" value="1"/>
</dbReference>
<dbReference type="GO" id="GO:0005783">
    <property type="term" value="C:endoplasmic reticulum"/>
    <property type="evidence" value="ECO:0007669"/>
    <property type="project" value="TreeGrafter"/>
</dbReference>
<keyword evidence="2" id="KW-0812">Transmembrane</keyword>
<name>U1FYN7_ENDPU</name>
<dbReference type="AlphaFoldDB" id="U1FYN7"/>
<evidence type="ECO:0008006" key="5">
    <source>
        <dbReference type="Google" id="ProtNLM"/>
    </source>
</evidence>
<proteinExistence type="predicted"/>
<dbReference type="OMA" id="GLKEQNH"/>
<dbReference type="RefSeq" id="XP_007804366.1">
    <property type="nucleotide sequence ID" value="XM_007806175.1"/>
</dbReference>
<dbReference type="OrthoDB" id="9984693at2759"/>
<dbReference type="InterPro" id="IPR033308">
    <property type="entry name" value="PGAP5/Cdc1/Ted1"/>
</dbReference>
<dbReference type="PANTHER" id="PTHR13315:SF1">
    <property type="entry name" value="PROTEIN TED1"/>
    <property type="match status" value="1"/>
</dbReference>
<evidence type="ECO:0000256" key="1">
    <source>
        <dbReference type="ARBA" id="ARBA00023136"/>
    </source>
</evidence>
<dbReference type="EMBL" id="KE721364">
    <property type="protein sequence ID" value="ERF70032.1"/>
    <property type="molecule type" value="Genomic_DNA"/>
</dbReference>
<evidence type="ECO:0000313" key="3">
    <source>
        <dbReference type="EMBL" id="ERF70032.1"/>
    </source>
</evidence>
<evidence type="ECO:0000256" key="2">
    <source>
        <dbReference type="SAM" id="Phobius"/>
    </source>
</evidence>
<organism evidence="3 4">
    <name type="scientific">Endocarpon pusillum (strain Z07020 / HMAS-L-300199)</name>
    <name type="common">Lichen-forming fungus</name>
    <dbReference type="NCBI Taxonomy" id="1263415"/>
    <lineage>
        <taxon>Eukaryota</taxon>
        <taxon>Fungi</taxon>
        <taxon>Dikarya</taxon>
        <taxon>Ascomycota</taxon>
        <taxon>Pezizomycotina</taxon>
        <taxon>Eurotiomycetes</taxon>
        <taxon>Chaetothyriomycetidae</taxon>
        <taxon>Verrucariales</taxon>
        <taxon>Verrucariaceae</taxon>
        <taxon>Endocarpon</taxon>
    </lineage>
</organism>
<sequence length="566" mass="63931">MSLRTLTRFLVTILFPIASFCTIYLYLYPIFHNGCAFPVTTRSGAGAAAAQHWPFSSLVQDDEKQKQPPRHHLRAPFRLLVLADPQLEGDSSLPDPEDGFLRRLARHGERVFAPNQKKSHRKQVIKTALKGLFFRDIPEVLQGWRKRLDLFGNDYYLAHIFRTLHWWTDPTHVTVLGDLLGSQWVTDEEFEARAWRYWNRVFAGGRRVEDELIDTAQGSPDSHNLLGMKVTIDHGWKDRVINIAGNHDIGYAGDISKARIARFERHFGRADWDIRFNLPGSEEQNIPTINPSLHLIVLNDLILDTPGFDPDIQSASYNHLNSIITQRSQPVEDKSSFTLLLTHIPLYKPEGNCIDAPFFDFHHSDDSAGAYRSGGLKEQNHLSEHVSRSGILEGIYGMSANPNAAGNGKGRKGLILTGHDHEGCDVWHYLPESATDPTTSGHRSDEEVKFGGWESIPWRNSNISASHTGIREITLRSMMGEFGGNAGLLSLWFDFETEEWQYEVRMCRLGIQHFWWGVHVLDCITISMALLWLVASHLCASPTSVEGDKVAPERAVDGQVVTGKRE</sequence>
<dbReference type="GeneID" id="19238624"/>
<dbReference type="GO" id="GO:0006506">
    <property type="term" value="P:GPI anchor biosynthetic process"/>
    <property type="evidence" value="ECO:0007669"/>
    <property type="project" value="InterPro"/>
</dbReference>
<dbReference type="Proteomes" id="UP000019373">
    <property type="component" value="Unassembled WGS sequence"/>
</dbReference>
<dbReference type="InterPro" id="IPR029052">
    <property type="entry name" value="Metallo-depent_PP-like"/>
</dbReference>
<dbReference type="GO" id="GO:0016020">
    <property type="term" value="C:membrane"/>
    <property type="evidence" value="ECO:0007669"/>
    <property type="project" value="GOC"/>
</dbReference>
<evidence type="ECO:0000313" key="4">
    <source>
        <dbReference type="Proteomes" id="UP000019373"/>
    </source>
</evidence>
<dbReference type="SUPFAM" id="SSF56300">
    <property type="entry name" value="Metallo-dependent phosphatases"/>
    <property type="match status" value="1"/>
</dbReference>
<protein>
    <recommendedName>
        <fullName evidence="5">Calcineurin-like phosphoesterase domain-containing protein</fullName>
    </recommendedName>
</protein>
<feature type="transmembrane region" description="Helical" evidence="2">
    <location>
        <begin position="9"/>
        <end position="28"/>
    </location>
</feature>
<gene>
    <name evidence="3" type="ORF">EPUS_03584</name>
</gene>
<reference evidence="4" key="1">
    <citation type="journal article" date="2014" name="BMC Genomics">
        <title>Genome characteristics reveal the impact of lichenization on lichen-forming fungus Endocarpon pusillum Hedwig (Verrucariales, Ascomycota).</title>
        <authorList>
            <person name="Wang Y.-Y."/>
            <person name="Liu B."/>
            <person name="Zhang X.-Y."/>
            <person name="Zhou Q.-M."/>
            <person name="Zhang T."/>
            <person name="Li H."/>
            <person name="Yu Y.-F."/>
            <person name="Zhang X.-L."/>
            <person name="Hao X.-Y."/>
            <person name="Wang M."/>
            <person name="Wang L."/>
            <person name="Wei J.-C."/>
        </authorList>
    </citation>
    <scope>NUCLEOTIDE SEQUENCE [LARGE SCALE GENOMIC DNA]</scope>
    <source>
        <strain evidence="4">Z07020 / HMAS-L-300199</strain>
    </source>
</reference>
<dbReference type="HOGENOM" id="CLU_021690_0_0_1"/>
<dbReference type="eggNOG" id="KOG3662">
    <property type="taxonomic scope" value="Eukaryota"/>
</dbReference>
<keyword evidence="2" id="KW-1133">Transmembrane helix</keyword>
<accession>U1FYN7</accession>